<dbReference type="InterPro" id="IPR005225">
    <property type="entry name" value="Small_GTP-bd"/>
</dbReference>
<accession>A0A8S1PDG9</accession>
<organism evidence="3 4">
    <name type="scientific">Paramecium primaurelia</name>
    <dbReference type="NCBI Taxonomy" id="5886"/>
    <lineage>
        <taxon>Eukaryota</taxon>
        <taxon>Sar</taxon>
        <taxon>Alveolata</taxon>
        <taxon>Ciliophora</taxon>
        <taxon>Intramacronucleata</taxon>
        <taxon>Oligohymenophorea</taxon>
        <taxon>Peniculida</taxon>
        <taxon>Parameciidae</taxon>
        <taxon>Paramecium</taxon>
    </lineage>
</organism>
<dbReference type="PROSITE" id="PS51419">
    <property type="entry name" value="RAB"/>
    <property type="match status" value="1"/>
</dbReference>
<comment type="caution">
    <text evidence="3">The sequence shown here is derived from an EMBL/GenBank/DDBJ whole genome shotgun (WGS) entry which is preliminary data.</text>
</comment>
<dbReference type="InterPro" id="IPR050227">
    <property type="entry name" value="Rab"/>
</dbReference>
<dbReference type="AlphaFoldDB" id="A0A8S1PDG9"/>
<dbReference type="PROSITE" id="PS51421">
    <property type="entry name" value="RAS"/>
    <property type="match status" value="1"/>
</dbReference>
<dbReference type="Proteomes" id="UP000688137">
    <property type="component" value="Unassembled WGS sequence"/>
</dbReference>
<dbReference type="FunFam" id="3.40.50.300:FF:001447">
    <property type="entry name" value="Ras-related protein Rab-1B"/>
    <property type="match status" value="1"/>
</dbReference>
<dbReference type="SMART" id="SM00173">
    <property type="entry name" value="RAS"/>
    <property type="match status" value="1"/>
</dbReference>
<evidence type="ECO:0000256" key="1">
    <source>
        <dbReference type="ARBA" id="ARBA00022741"/>
    </source>
</evidence>
<dbReference type="CDD" id="cd01861">
    <property type="entry name" value="Rab6"/>
    <property type="match status" value="1"/>
</dbReference>
<reference evidence="3" key="1">
    <citation type="submission" date="2021-01" db="EMBL/GenBank/DDBJ databases">
        <authorList>
            <consortium name="Genoscope - CEA"/>
            <person name="William W."/>
        </authorList>
    </citation>
    <scope>NUCLEOTIDE SEQUENCE</scope>
</reference>
<evidence type="ECO:0000256" key="2">
    <source>
        <dbReference type="ARBA" id="ARBA00023134"/>
    </source>
</evidence>
<dbReference type="NCBIfam" id="TIGR00231">
    <property type="entry name" value="small_GTP"/>
    <property type="match status" value="1"/>
</dbReference>
<name>A0A8S1PDG9_PARPR</name>
<protein>
    <submittedName>
        <fullName evidence="3">Uncharacterized protein</fullName>
    </submittedName>
</protein>
<dbReference type="InterPro" id="IPR001806">
    <property type="entry name" value="Small_GTPase"/>
</dbReference>
<dbReference type="GO" id="GO:0003924">
    <property type="term" value="F:GTPase activity"/>
    <property type="evidence" value="ECO:0007669"/>
    <property type="project" value="InterPro"/>
</dbReference>
<proteinExistence type="predicted"/>
<keyword evidence="2" id="KW-0342">GTP-binding</keyword>
<gene>
    <name evidence="3" type="ORF">PPRIM_AZ9-3.1.T1140160</name>
</gene>
<dbReference type="PANTHER" id="PTHR47977">
    <property type="entry name" value="RAS-RELATED PROTEIN RAB"/>
    <property type="match status" value="1"/>
</dbReference>
<keyword evidence="1" id="KW-0547">Nucleotide-binding</keyword>
<dbReference type="SMART" id="SM00175">
    <property type="entry name" value="RAB"/>
    <property type="match status" value="1"/>
</dbReference>
<dbReference type="SMART" id="SM00176">
    <property type="entry name" value="RAN"/>
    <property type="match status" value="1"/>
</dbReference>
<dbReference type="GO" id="GO:0005525">
    <property type="term" value="F:GTP binding"/>
    <property type="evidence" value="ECO:0007669"/>
    <property type="project" value="UniProtKB-KW"/>
</dbReference>
<sequence>MTSRENFLQKQLKKTNNFWQLEKIEYALQQWLKISQVLIQSKISILRNTRIDEIISLQLQGSFGVRRKPYKTIVRASCQFILFLLINVSQPTIGIDFLSKCIQVDNKTVRLQLWDTAGQERFRSLIPSYIRDSHAAVLCYDVSNYQTFADIKSWLEYVREERGSDVLGVLIANKIDIEERVVTKEEGEKFAKEQELLYYEVSAKEGTNVQSTFKNLALKLFGPIQDVDQPTTLSQQDSNQVPQSTIDGKIQLNKQSQQNPQTDQQKCQC</sequence>
<evidence type="ECO:0000313" key="3">
    <source>
        <dbReference type="EMBL" id="CAD8101196.1"/>
    </source>
</evidence>
<dbReference type="Pfam" id="PF00071">
    <property type="entry name" value="Ras"/>
    <property type="match status" value="1"/>
</dbReference>
<evidence type="ECO:0000313" key="4">
    <source>
        <dbReference type="Proteomes" id="UP000688137"/>
    </source>
</evidence>
<dbReference type="SMART" id="SM00174">
    <property type="entry name" value="RHO"/>
    <property type="match status" value="1"/>
</dbReference>
<dbReference type="EMBL" id="CAJJDM010000117">
    <property type="protein sequence ID" value="CAD8101196.1"/>
    <property type="molecule type" value="Genomic_DNA"/>
</dbReference>
<keyword evidence="4" id="KW-1185">Reference proteome</keyword>